<keyword evidence="2" id="KW-1185">Reference proteome</keyword>
<protein>
    <submittedName>
        <fullName evidence="1">Uncharacterized protein</fullName>
    </submittedName>
</protein>
<dbReference type="Proteomes" id="UP000798662">
    <property type="component" value="Chromosome 2"/>
</dbReference>
<proteinExistence type="predicted"/>
<evidence type="ECO:0000313" key="2">
    <source>
        <dbReference type="Proteomes" id="UP000798662"/>
    </source>
</evidence>
<dbReference type="EMBL" id="CM020619">
    <property type="protein sequence ID" value="KAK1865563.1"/>
    <property type="molecule type" value="Genomic_DNA"/>
</dbReference>
<accession>A0ACC3C724</accession>
<gene>
    <name evidence="1" type="ORF">I4F81_008093</name>
</gene>
<sequence>MTLDGRIATDAGDARWVSGPPARGVVQQLRGGVDAIVVGGNTVRLDDPQLTLREDPRGSGSGGADPLLGGGLPPSVPMVSVEVVGQAPLDAGGVATALGARGCMSVLWECGGGLAGAAMAAGVVQRVVAFVAPKVVGGGVYGPVGGFGLTAMADALPLRDVRVGLVGEDVMVVGEVGATEPKGDMGV</sequence>
<name>A0ACC3C724_PYRYE</name>
<reference evidence="1" key="1">
    <citation type="submission" date="2019-11" db="EMBL/GenBank/DDBJ databases">
        <title>Nori genome reveals adaptations in red seaweeds to the harsh intertidal environment.</title>
        <authorList>
            <person name="Wang D."/>
            <person name="Mao Y."/>
        </authorList>
    </citation>
    <scope>NUCLEOTIDE SEQUENCE</scope>
    <source>
        <tissue evidence="1">Gametophyte</tissue>
    </source>
</reference>
<comment type="caution">
    <text evidence="1">The sequence shown here is derived from an EMBL/GenBank/DDBJ whole genome shotgun (WGS) entry which is preliminary data.</text>
</comment>
<evidence type="ECO:0000313" key="1">
    <source>
        <dbReference type="EMBL" id="KAK1865563.1"/>
    </source>
</evidence>
<organism evidence="1 2">
    <name type="scientific">Pyropia yezoensis</name>
    <name type="common">Susabi-nori</name>
    <name type="synonym">Porphyra yezoensis</name>
    <dbReference type="NCBI Taxonomy" id="2788"/>
    <lineage>
        <taxon>Eukaryota</taxon>
        <taxon>Rhodophyta</taxon>
        <taxon>Bangiophyceae</taxon>
        <taxon>Bangiales</taxon>
        <taxon>Bangiaceae</taxon>
        <taxon>Pyropia</taxon>
    </lineage>
</organism>